<feature type="domain" description="IrrE N-terminal-like" evidence="1">
    <location>
        <begin position="40"/>
        <end position="147"/>
    </location>
</feature>
<dbReference type="RefSeq" id="WP_157460930.1">
    <property type="nucleotide sequence ID" value="NZ_WQLB01000034.1"/>
</dbReference>
<protein>
    <submittedName>
        <fullName evidence="2">ImmA/IrrE family metallo-endopeptidase</fullName>
    </submittedName>
</protein>
<evidence type="ECO:0000259" key="1">
    <source>
        <dbReference type="Pfam" id="PF06114"/>
    </source>
</evidence>
<evidence type="ECO:0000313" key="2">
    <source>
        <dbReference type="EMBL" id="MVN88796.1"/>
    </source>
</evidence>
<accession>A0A7C9LQR5</accession>
<dbReference type="Proteomes" id="UP000483286">
    <property type="component" value="Unassembled WGS sequence"/>
</dbReference>
<keyword evidence="3" id="KW-1185">Reference proteome</keyword>
<name>A0A7C9LQR5_9DEIO</name>
<reference evidence="2 3" key="1">
    <citation type="submission" date="2019-12" db="EMBL/GenBank/DDBJ databases">
        <title>Deinococcus sp. HMF7620 Genome sequencing and assembly.</title>
        <authorList>
            <person name="Kang H."/>
            <person name="Kim H."/>
            <person name="Joh K."/>
        </authorList>
    </citation>
    <scope>NUCLEOTIDE SEQUENCE [LARGE SCALE GENOMIC DNA]</scope>
    <source>
        <strain evidence="2 3">HMF7620</strain>
    </source>
</reference>
<comment type="caution">
    <text evidence="2">The sequence shown here is derived from an EMBL/GenBank/DDBJ whole genome shotgun (WGS) entry which is preliminary data.</text>
</comment>
<dbReference type="InterPro" id="IPR010359">
    <property type="entry name" value="IrrE_HExxH"/>
</dbReference>
<evidence type="ECO:0000313" key="3">
    <source>
        <dbReference type="Proteomes" id="UP000483286"/>
    </source>
</evidence>
<dbReference type="Pfam" id="PF06114">
    <property type="entry name" value="Peptidase_M78"/>
    <property type="match status" value="1"/>
</dbReference>
<proteinExistence type="predicted"/>
<gene>
    <name evidence="2" type="ORF">GO986_18820</name>
</gene>
<dbReference type="EMBL" id="WQLB01000034">
    <property type="protein sequence ID" value="MVN88796.1"/>
    <property type="molecule type" value="Genomic_DNA"/>
</dbReference>
<dbReference type="AlphaFoldDB" id="A0A7C9LQR5"/>
<sequence length="219" mass="24757">MDPYIARYLRDVEASHLDVALLSDMEALATALGIPLEEGKHSLTRSDGVIQVRHDADRRTRRADVAHEIVHVLMDRGKHTRRFRKYHVTAPNLGAHMELLTEHGADQLLMPDVLVEEILEHCGYTAWGVYELSRFADVAPEQALRRLVFLDTSARAAGFVAANSHVVHVEATQYSPVWYGQRLPEPDLAYDRDVLTLFPLPERQGRLIGLFNFHDCAAD</sequence>
<organism evidence="2 3">
    <name type="scientific">Deinococcus arboris</name>
    <dbReference type="NCBI Taxonomy" id="2682977"/>
    <lineage>
        <taxon>Bacteria</taxon>
        <taxon>Thermotogati</taxon>
        <taxon>Deinococcota</taxon>
        <taxon>Deinococci</taxon>
        <taxon>Deinococcales</taxon>
        <taxon>Deinococcaceae</taxon>
        <taxon>Deinococcus</taxon>
    </lineage>
</organism>